<protein>
    <submittedName>
        <fullName evidence="4">Uncharacterized protein</fullName>
    </submittedName>
</protein>
<dbReference type="SUPFAM" id="SSF52096">
    <property type="entry name" value="ClpP/crotonase"/>
    <property type="match status" value="1"/>
</dbReference>
<evidence type="ECO:0000256" key="2">
    <source>
        <dbReference type="ARBA" id="ARBA00023239"/>
    </source>
</evidence>
<organism evidence="4 5">
    <name type="scientific">Colocasia esculenta</name>
    <name type="common">Wild taro</name>
    <name type="synonym">Arum esculentum</name>
    <dbReference type="NCBI Taxonomy" id="4460"/>
    <lineage>
        <taxon>Eukaryota</taxon>
        <taxon>Viridiplantae</taxon>
        <taxon>Streptophyta</taxon>
        <taxon>Embryophyta</taxon>
        <taxon>Tracheophyta</taxon>
        <taxon>Spermatophyta</taxon>
        <taxon>Magnoliopsida</taxon>
        <taxon>Liliopsida</taxon>
        <taxon>Araceae</taxon>
        <taxon>Aroideae</taxon>
        <taxon>Colocasieae</taxon>
        <taxon>Colocasia</taxon>
    </lineage>
</organism>
<sequence>MYGGFMSIINAVASIPLNNLIILFDSDASLTGAAGKFSGGADIRVFEQAQQSDAKKPSVAAIQGLALGGGLELAMGLASLSNRQSLRSARCGEEFYVQRMDKTSAWA</sequence>
<dbReference type="GO" id="GO:0016853">
    <property type="term" value="F:isomerase activity"/>
    <property type="evidence" value="ECO:0007669"/>
    <property type="project" value="UniProtKB-KW"/>
</dbReference>
<evidence type="ECO:0000313" key="5">
    <source>
        <dbReference type="Proteomes" id="UP000652761"/>
    </source>
</evidence>
<accession>A0A843U3N0</accession>
<dbReference type="AlphaFoldDB" id="A0A843U3N0"/>
<dbReference type="EMBL" id="NMUH01000231">
    <property type="protein sequence ID" value="MQL75009.1"/>
    <property type="molecule type" value="Genomic_DNA"/>
</dbReference>
<dbReference type="GO" id="GO:0016829">
    <property type="term" value="F:lyase activity"/>
    <property type="evidence" value="ECO:0007669"/>
    <property type="project" value="UniProtKB-KW"/>
</dbReference>
<proteinExistence type="predicted"/>
<dbReference type="PANTHER" id="PTHR23309:SF49">
    <property type="entry name" value="PEROXISOMAL BIFUNCTIONAL ENZYME"/>
    <property type="match status" value="1"/>
</dbReference>
<dbReference type="GO" id="GO:0006635">
    <property type="term" value="P:fatty acid beta-oxidation"/>
    <property type="evidence" value="ECO:0007669"/>
    <property type="project" value="TreeGrafter"/>
</dbReference>
<dbReference type="PANTHER" id="PTHR23309">
    <property type="entry name" value="3-HYDROXYACYL-COA DEHYROGENASE"/>
    <property type="match status" value="1"/>
</dbReference>
<dbReference type="GO" id="GO:0005777">
    <property type="term" value="C:peroxisome"/>
    <property type="evidence" value="ECO:0007669"/>
    <property type="project" value="TreeGrafter"/>
</dbReference>
<keyword evidence="1" id="KW-0413">Isomerase</keyword>
<gene>
    <name evidence="4" type="ORF">Taro_007379</name>
</gene>
<keyword evidence="2" id="KW-0456">Lyase</keyword>
<comment type="caution">
    <text evidence="4">The sequence shown here is derived from an EMBL/GenBank/DDBJ whole genome shotgun (WGS) entry which is preliminary data.</text>
</comment>
<keyword evidence="5" id="KW-1185">Reference proteome</keyword>
<keyword evidence="3" id="KW-0511">Multifunctional enzyme</keyword>
<reference evidence="4" key="1">
    <citation type="submission" date="2017-07" db="EMBL/GenBank/DDBJ databases">
        <title>Taro Niue Genome Assembly and Annotation.</title>
        <authorList>
            <person name="Atibalentja N."/>
            <person name="Keating K."/>
            <person name="Fields C.J."/>
        </authorList>
    </citation>
    <scope>NUCLEOTIDE SEQUENCE</scope>
    <source>
        <strain evidence="4">Niue_2</strain>
        <tissue evidence="4">Leaf</tissue>
    </source>
</reference>
<dbReference type="GO" id="GO:0003857">
    <property type="term" value="F:(3S)-3-hydroxyacyl-CoA dehydrogenase (NAD+) activity"/>
    <property type="evidence" value="ECO:0007669"/>
    <property type="project" value="TreeGrafter"/>
</dbReference>
<name>A0A843U3N0_COLES</name>
<evidence type="ECO:0000256" key="1">
    <source>
        <dbReference type="ARBA" id="ARBA00023235"/>
    </source>
</evidence>
<evidence type="ECO:0000256" key="3">
    <source>
        <dbReference type="ARBA" id="ARBA00023268"/>
    </source>
</evidence>
<dbReference type="Proteomes" id="UP000652761">
    <property type="component" value="Unassembled WGS sequence"/>
</dbReference>
<evidence type="ECO:0000313" key="4">
    <source>
        <dbReference type="EMBL" id="MQL75009.1"/>
    </source>
</evidence>
<dbReference type="Gene3D" id="3.90.226.10">
    <property type="entry name" value="2-enoyl-CoA Hydratase, Chain A, domain 1"/>
    <property type="match status" value="1"/>
</dbReference>
<dbReference type="InterPro" id="IPR029045">
    <property type="entry name" value="ClpP/crotonase-like_dom_sf"/>
</dbReference>